<keyword evidence="3" id="KW-0813">Transport</keyword>
<keyword evidence="4" id="KW-1003">Cell membrane</keyword>
<evidence type="ECO:0000256" key="2">
    <source>
        <dbReference type="ARBA" id="ARBA00007783"/>
    </source>
</evidence>
<evidence type="ECO:0000313" key="10">
    <source>
        <dbReference type="EMBL" id="XCI27668.1"/>
    </source>
</evidence>
<feature type="transmembrane region" description="Helical" evidence="8">
    <location>
        <begin position="18"/>
        <end position="36"/>
    </location>
</feature>
<evidence type="ECO:0000259" key="9">
    <source>
        <dbReference type="PROSITE" id="PS51012"/>
    </source>
</evidence>
<comment type="subcellular location">
    <subcellularLocation>
        <location evidence="1">Cell membrane</location>
        <topology evidence="1">Multi-pass membrane protein</topology>
    </subcellularLocation>
</comment>
<feature type="domain" description="ABC transmembrane type-2" evidence="9">
    <location>
        <begin position="140"/>
        <end position="367"/>
    </location>
</feature>
<gene>
    <name evidence="10" type="ORF">PRVXH_001576</name>
</gene>
<evidence type="ECO:0000256" key="4">
    <source>
        <dbReference type="ARBA" id="ARBA00022475"/>
    </source>
</evidence>
<comment type="similarity">
    <text evidence="2">Belongs to the ABC-2 integral membrane protein family.</text>
</comment>
<evidence type="ECO:0000256" key="7">
    <source>
        <dbReference type="ARBA" id="ARBA00023136"/>
    </source>
</evidence>
<evidence type="ECO:0000256" key="3">
    <source>
        <dbReference type="ARBA" id="ARBA00022448"/>
    </source>
</evidence>
<name>A0AAU8HPW7_9FIRM</name>
<keyword evidence="6 8" id="KW-1133">Transmembrane helix</keyword>
<dbReference type="RefSeq" id="WP_353892245.1">
    <property type="nucleotide sequence ID" value="NZ_CP159485.1"/>
</dbReference>
<organism evidence="10">
    <name type="scientific">Proteinivorax hydrogeniformans</name>
    <dbReference type="NCBI Taxonomy" id="1826727"/>
    <lineage>
        <taxon>Bacteria</taxon>
        <taxon>Bacillati</taxon>
        <taxon>Bacillota</taxon>
        <taxon>Clostridia</taxon>
        <taxon>Eubacteriales</taxon>
        <taxon>Proteinivoracaceae</taxon>
        <taxon>Proteinivorax</taxon>
    </lineage>
</organism>
<dbReference type="GO" id="GO:0005886">
    <property type="term" value="C:plasma membrane"/>
    <property type="evidence" value="ECO:0007669"/>
    <property type="project" value="UniProtKB-SubCell"/>
</dbReference>
<dbReference type="AlphaFoldDB" id="A0AAU8HPW7"/>
<feature type="transmembrane region" description="Helical" evidence="8">
    <location>
        <begin position="256"/>
        <end position="276"/>
    </location>
</feature>
<keyword evidence="5 8" id="KW-0812">Transmembrane</keyword>
<accession>A0AAU8HPW7</accession>
<evidence type="ECO:0000256" key="6">
    <source>
        <dbReference type="ARBA" id="ARBA00022989"/>
    </source>
</evidence>
<dbReference type="Pfam" id="PF12698">
    <property type="entry name" value="ABC2_membrane_3"/>
    <property type="match status" value="1"/>
</dbReference>
<dbReference type="InterPro" id="IPR051449">
    <property type="entry name" value="ABC-2_transporter_component"/>
</dbReference>
<dbReference type="GO" id="GO:0140359">
    <property type="term" value="F:ABC-type transporter activity"/>
    <property type="evidence" value="ECO:0007669"/>
    <property type="project" value="InterPro"/>
</dbReference>
<feature type="transmembrane region" description="Helical" evidence="8">
    <location>
        <begin position="171"/>
        <end position="190"/>
    </location>
</feature>
<dbReference type="PANTHER" id="PTHR30294:SF45">
    <property type="entry name" value="LINEARMYCIN RESISTANCE PERMEASE PROTEIN LNRN"/>
    <property type="match status" value="1"/>
</dbReference>
<dbReference type="PANTHER" id="PTHR30294">
    <property type="entry name" value="MEMBRANE COMPONENT OF ABC TRANSPORTER YHHJ-RELATED"/>
    <property type="match status" value="1"/>
</dbReference>
<keyword evidence="7 8" id="KW-0472">Membrane</keyword>
<feature type="transmembrane region" description="Helical" evidence="8">
    <location>
        <begin position="225"/>
        <end position="250"/>
    </location>
</feature>
<evidence type="ECO:0000256" key="8">
    <source>
        <dbReference type="SAM" id="Phobius"/>
    </source>
</evidence>
<evidence type="ECO:0000256" key="1">
    <source>
        <dbReference type="ARBA" id="ARBA00004651"/>
    </source>
</evidence>
<dbReference type="InterPro" id="IPR013525">
    <property type="entry name" value="ABC2_TM"/>
</dbReference>
<dbReference type="EMBL" id="CP159485">
    <property type="protein sequence ID" value="XCI27668.1"/>
    <property type="molecule type" value="Genomic_DNA"/>
</dbReference>
<feature type="transmembrane region" description="Helical" evidence="8">
    <location>
        <begin position="342"/>
        <end position="361"/>
    </location>
</feature>
<feature type="transmembrane region" description="Helical" evidence="8">
    <location>
        <begin position="288"/>
        <end position="307"/>
    </location>
</feature>
<reference evidence="10" key="2">
    <citation type="submission" date="2024-06" db="EMBL/GenBank/DDBJ databases">
        <authorList>
            <person name="Petrova K.O."/>
            <person name="Toshchakov S.V."/>
            <person name="Boltjanskaja Y.V."/>
            <person name="Kevbrin V.V."/>
        </authorList>
    </citation>
    <scope>NUCLEOTIDE SEQUENCE</scope>
    <source>
        <strain evidence="10">Z-710</strain>
    </source>
</reference>
<dbReference type="PROSITE" id="PS51012">
    <property type="entry name" value="ABC_TM2"/>
    <property type="match status" value="1"/>
</dbReference>
<protein>
    <submittedName>
        <fullName evidence="10">ABC transporter permease</fullName>
    </submittedName>
</protein>
<reference evidence="10" key="1">
    <citation type="journal article" date="2018" name="Antonie Van Leeuwenhoek">
        <title>Proteinivorax hydrogeniformans sp. nov., an anaerobic, haloalkaliphilic bacterium fermenting proteinaceous compounds with high hydrogen production.</title>
        <authorList>
            <person name="Boltyanskaya Y."/>
            <person name="Detkova E."/>
            <person name="Pimenov N."/>
            <person name="Kevbrin V."/>
        </authorList>
    </citation>
    <scope>NUCLEOTIDE SEQUENCE</scope>
    <source>
        <strain evidence="10">Z-710</strain>
    </source>
</reference>
<sequence length="371" mass="41501">MSIFISNFKRLKRKGKSFIFMLLFPIIWLTAISLIFSGSFQGINIAVVDYDNTQLSKALIASLEEENNVMYVNEREIQSHLVRREADYGIVIPKGYKNSILAEEDMSLTAYKGVEPYVAITAEMTIQNFISGAKNIAKAAEDSQQFNKGMEELGSGNYSYTITRPEQSEEIPLWGIFSAIGFLVMGMLFLSTNTTSLIMEDRKTLTFNRIATSPLSIKSYMLQNLLSFWVISLFQVLLTFVIISQIFNISLGQSPFMLYAFFALFSVVSIAFGIAITSVSKNVAQTDVLANFLIVPMAMLGGAFWPYEMMPQVLQQIGLFLPTYWAIDGASQIVIGATFMEIMPNIIVLTLFALIFFLIGAKKKGLSNIEE</sequence>
<evidence type="ECO:0000256" key="5">
    <source>
        <dbReference type="ARBA" id="ARBA00022692"/>
    </source>
</evidence>
<dbReference type="InterPro" id="IPR047817">
    <property type="entry name" value="ABC2_TM_bact-type"/>
</dbReference>
<dbReference type="Gene3D" id="3.40.1710.10">
    <property type="entry name" value="abc type-2 transporter like domain"/>
    <property type="match status" value="1"/>
</dbReference>
<proteinExistence type="inferred from homology"/>